<dbReference type="PROSITE" id="PS50808">
    <property type="entry name" value="ZF_BED"/>
    <property type="match status" value="1"/>
</dbReference>
<proteinExistence type="predicted"/>
<dbReference type="PANTHER" id="PTHR46481:SF10">
    <property type="entry name" value="ZINC FINGER BED DOMAIN-CONTAINING PROTEIN 39"/>
    <property type="match status" value="1"/>
</dbReference>
<dbReference type="GO" id="GO:0008270">
    <property type="term" value="F:zinc ion binding"/>
    <property type="evidence" value="ECO:0007669"/>
    <property type="project" value="UniProtKB-KW"/>
</dbReference>
<dbReference type="AlphaFoldDB" id="A0AAD5L2E9"/>
<organism evidence="10 11">
    <name type="scientific">Daphnia sinensis</name>
    <dbReference type="NCBI Taxonomy" id="1820382"/>
    <lineage>
        <taxon>Eukaryota</taxon>
        <taxon>Metazoa</taxon>
        <taxon>Ecdysozoa</taxon>
        <taxon>Arthropoda</taxon>
        <taxon>Crustacea</taxon>
        <taxon>Branchiopoda</taxon>
        <taxon>Diplostraca</taxon>
        <taxon>Cladocera</taxon>
        <taxon>Anomopoda</taxon>
        <taxon>Daphniidae</taxon>
        <taxon>Daphnia</taxon>
        <taxon>Daphnia similis group</taxon>
    </lineage>
</organism>
<keyword evidence="7" id="KW-0539">Nucleus</keyword>
<dbReference type="Proteomes" id="UP000820818">
    <property type="component" value="Linkage Group LG1"/>
</dbReference>
<evidence type="ECO:0000313" key="11">
    <source>
        <dbReference type="Proteomes" id="UP000820818"/>
    </source>
</evidence>
<evidence type="ECO:0000256" key="3">
    <source>
        <dbReference type="ARBA" id="ARBA00022771"/>
    </source>
</evidence>
<name>A0AAD5L2E9_9CRUS</name>
<comment type="subcellular location">
    <subcellularLocation>
        <location evidence="1">Nucleus</location>
    </subcellularLocation>
</comment>
<keyword evidence="5" id="KW-0805">Transcription regulation</keyword>
<dbReference type="GO" id="GO:0005634">
    <property type="term" value="C:nucleus"/>
    <property type="evidence" value="ECO:0007669"/>
    <property type="project" value="UniProtKB-SubCell"/>
</dbReference>
<comment type="caution">
    <text evidence="10">The sequence shown here is derived from an EMBL/GenBank/DDBJ whole genome shotgun (WGS) entry which is preliminary data.</text>
</comment>
<accession>A0AAD5L2E9</accession>
<evidence type="ECO:0000256" key="5">
    <source>
        <dbReference type="ARBA" id="ARBA00023015"/>
    </source>
</evidence>
<gene>
    <name evidence="10" type="ORF">GHT06_009131</name>
</gene>
<dbReference type="GO" id="GO:0003677">
    <property type="term" value="F:DNA binding"/>
    <property type="evidence" value="ECO:0007669"/>
    <property type="project" value="InterPro"/>
</dbReference>
<keyword evidence="3 8" id="KW-0863">Zinc-finger</keyword>
<feature type="domain" description="BED-type" evidence="9">
    <location>
        <begin position="26"/>
        <end position="79"/>
    </location>
</feature>
<evidence type="ECO:0000313" key="10">
    <source>
        <dbReference type="EMBL" id="KAI9565339.1"/>
    </source>
</evidence>
<keyword evidence="2" id="KW-0479">Metal-binding</keyword>
<evidence type="ECO:0000256" key="4">
    <source>
        <dbReference type="ARBA" id="ARBA00022833"/>
    </source>
</evidence>
<keyword evidence="11" id="KW-1185">Reference proteome</keyword>
<protein>
    <recommendedName>
        <fullName evidence="9">BED-type domain-containing protein</fullName>
    </recommendedName>
</protein>
<dbReference type="EMBL" id="WJBH02000001">
    <property type="protein sequence ID" value="KAI9565339.1"/>
    <property type="molecule type" value="Genomic_DNA"/>
</dbReference>
<dbReference type="PANTHER" id="PTHR46481">
    <property type="entry name" value="ZINC FINGER BED DOMAIN-CONTAINING PROTEIN 4"/>
    <property type="match status" value="1"/>
</dbReference>
<keyword evidence="4" id="KW-0862">Zinc</keyword>
<evidence type="ECO:0000256" key="6">
    <source>
        <dbReference type="ARBA" id="ARBA00023163"/>
    </source>
</evidence>
<evidence type="ECO:0000259" key="9">
    <source>
        <dbReference type="PROSITE" id="PS50808"/>
    </source>
</evidence>
<dbReference type="InterPro" id="IPR052035">
    <property type="entry name" value="ZnF_BED_domain_contain"/>
</dbReference>
<evidence type="ECO:0000256" key="8">
    <source>
        <dbReference type="PROSITE-ProRule" id="PRU00027"/>
    </source>
</evidence>
<dbReference type="Pfam" id="PF02892">
    <property type="entry name" value="zf-BED"/>
    <property type="match status" value="1"/>
</dbReference>
<evidence type="ECO:0000256" key="1">
    <source>
        <dbReference type="ARBA" id="ARBA00004123"/>
    </source>
</evidence>
<sequence length="194" mass="21993">MDDQTLVLPSTNNQQAESERLKKAGKQSSWIWKHTTLLQNKGQPDRYKCMHCEKTFVRSGTGVISRHLKNKHNEKLRNLDTQSTLTKSGELVLPFKPMGRIAVKDKLMSTFLASRDKVITILKGGKVALTTDLWTSPNKLAFMAITAFLLSDKFEPIEAIIGFKQMLGEHSGINIANTFFDTIKLFELQERVKI</sequence>
<evidence type="ECO:0000256" key="2">
    <source>
        <dbReference type="ARBA" id="ARBA00022723"/>
    </source>
</evidence>
<reference evidence="10 11" key="1">
    <citation type="submission" date="2022-05" db="EMBL/GenBank/DDBJ databases">
        <title>A multi-omics perspective on studying reproductive biology in Daphnia sinensis.</title>
        <authorList>
            <person name="Jia J."/>
        </authorList>
    </citation>
    <scope>NUCLEOTIDE SEQUENCE [LARGE SCALE GENOMIC DNA]</scope>
    <source>
        <strain evidence="10 11">WSL</strain>
    </source>
</reference>
<keyword evidence="6" id="KW-0804">Transcription</keyword>
<evidence type="ECO:0000256" key="7">
    <source>
        <dbReference type="ARBA" id="ARBA00023242"/>
    </source>
</evidence>
<dbReference type="SMART" id="SM00614">
    <property type="entry name" value="ZnF_BED"/>
    <property type="match status" value="1"/>
</dbReference>
<dbReference type="InterPro" id="IPR003656">
    <property type="entry name" value="Znf_BED"/>
</dbReference>